<keyword evidence="2" id="KW-1185">Reference proteome</keyword>
<dbReference type="PANTHER" id="PTHR43546">
    <property type="entry name" value="UPF0173 METAL-DEPENDENT HYDROLASE MJ1163-RELATED"/>
    <property type="match status" value="1"/>
</dbReference>
<dbReference type="EMBL" id="CP031310">
    <property type="protein sequence ID" value="QCC50566.1"/>
    <property type="molecule type" value="Genomic_DNA"/>
</dbReference>
<dbReference type="RefSeq" id="WP_049994012.1">
    <property type="nucleotide sequence ID" value="NZ_CP031310.1"/>
</dbReference>
<evidence type="ECO:0000313" key="1">
    <source>
        <dbReference type="EMBL" id="QCC50566.1"/>
    </source>
</evidence>
<dbReference type="Pfam" id="PF13483">
    <property type="entry name" value="Lactamase_B_3"/>
    <property type="match status" value="1"/>
</dbReference>
<gene>
    <name evidence="1" type="ORF">DV733_04600</name>
</gene>
<reference evidence="1 2" key="1">
    <citation type="journal article" date="2019" name="Nat. Commun.">
        <title>A new type of DNA phosphorothioation-based antiviral system in archaea.</title>
        <authorList>
            <person name="Xiong L."/>
            <person name="Liu S."/>
            <person name="Chen S."/>
            <person name="Xiao Y."/>
            <person name="Zhu B."/>
            <person name="Gao Y."/>
            <person name="Zhang Y."/>
            <person name="Chen B."/>
            <person name="Luo J."/>
            <person name="Deng Z."/>
            <person name="Chen X."/>
            <person name="Wang L."/>
            <person name="Chen S."/>
        </authorList>
    </citation>
    <scope>NUCLEOTIDE SEQUENCE [LARGE SCALE GENOMIC DNA]</scope>
    <source>
        <strain evidence="1 2">CBA1105</strain>
    </source>
</reference>
<protein>
    <submittedName>
        <fullName evidence="1">MBL fold metallo-hydrolase</fullName>
    </submittedName>
</protein>
<dbReference type="Proteomes" id="UP000296706">
    <property type="component" value="Chromosome"/>
</dbReference>
<proteinExistence type="predicted"/>
<dbReference type="KEGG" id="hsn:DV733_04600"/>
<accession>A0A4D6HBH2</accession>
<organism evidence="1 2">
    <name type="scientific">Halapricum salinum</name>
    <dbReference type="NCBI Taxonomy" id="1457250"/>
    <lineage>
        <taxon>Archaea</taxon>
        <taxon>Methanobacteriati</taxon>
        <taxon>Methanobacteriota</taxon>
        <taxon>Stenosarchaea group</taxon>
        <taxon>Halobacteria</taxon>
        <taxon>Halobacteriales</taxon>
        <taxon>Haloarculaceae</taxon>
        <taxon>Halapricum</taxon>
    </lineage>
</organism>
<dbReference type="SUPFAM" id="SSF56281">
    <property type="entry name" value="Metallo-hydrolase/oxidoreductase"/>
    <property type="match status" value="1"/>
</dbReference>
<dbReference type="PANTHER" id="PTHR43546:SF8">
    <property type="entry name" value="METALLO-BETA-LACTAMASE DOMAIN-CONTAINING PROTEIN"/>
    <property type="match status" value="1"/>
</dbReference>
<dbReference type="AlphaFoldDB" id="A0A4D6HBH2"/>
<evidence type="ECO:0000313" key="2">
    <source>
        <dbReference type="Proteomes" id="UP000296706"/>
    </source>
</evidence>
<sequence>MTRTHDGLTVDWLGYATLRLESANGTVVYLDPGRYGVLTGEWEPDTPGVAHPPARDYRPRDGDVVCISHAHHYDPDGIDRVASADATVVAFDGMDIRGSSRDLPRLADLDHEVRTVGAEDELVVADVPIWTLPAYNEPDGPHTRADGSPYHPEGRGCGFLLSVDGTRVFWPGDTDVLDGHAELDVDVFCPPIGGTFTMDRHEAAELAGDLRPELVVPIHYNTFDALETDSREFAADVAQSGVPVVLDERE</sequence>
<dbReference type="InterPro" id="IPR050114">
    <property type="entry name" value="UPF0173_UPF0282_UlaG_hydrolase"/>
</dbReference>
<dbReference type="InterPro" id="IPR036866">
    <property type="entry name" value="RibonucZ/Hydroxyglut_hydro"/>
</dbReference>
<dbReference type="GeneID" id="39847118"/>
<dbReference type="GO" id="GO:0016787">
    <property type="term" value="F:hydrolase activity"/>
    <property type="evidence" value="ECO:0007669"/>
    <property type="project" value="UniProtKB-KW"/>
</dbReference>
<dbReference type="Gene3D" id="3.60.15.10">
    <property type="entry name" value="Ribonuclease Z/Hydroxyacylglutathione hydrolase-like"/>
    <property type="match status" value="1"/>
</dbReference>
<dbReference type="OrthoDB" id="337606at2157"/>
<name>A0A4D6HBH2_9EURY</name>
<keyword evidence="1" id="KW-0378">Hydrolase</keyword>
<dbReference type="STRING" id="1457250.GCA_000755225_03224"/>